<evidence type="ECO:0000313" key="6">
    <source>
        <dbReference type="Proteomes" id="UP000199377"/>
    </source>
</evidence>
<feature type="domain" description="Multidrug resistance protein MdtA-like barrel-sandwich hybrid" evidence="3">
    <location>
        <begin position="76"/>
        <end position="215"/>
    </location>
</feature>
<protein>
    <submittedName>
        <fullName evidence="5">Membrane fusion protein, multidrug efflux system</fullName>
    </submittedName>
</protein>
<evidence type="ECO:0000313" key="5">
    <source>
        <dbReference type="EMBL" id="SFI53554.1"/>
    </source>
</evidence>
<dbReference type="InterPro" id="IPR058625">
    <property type="entry name" value="MdtA-like_BSH"/>
</dbReference>
<organism evidence="5 6">
    <name type="scientific">Albimonas pacifica</name>
    <dbReference type="NCBI Taxonomy" id="1114924"/>
    <lineage>
        <taxon>Bacteria</taxon>
        <taxon>Pseudomonadati</taxon>
        <taxon>Pseudomonadota</taxon>
        <taxon>Alphaproteobacteria</taxon>
        <taxon>Rhodobacterales</taxon>
        <taxon>Paracoccaceae</taxon>
        <taxon>Albimonas</taxon>
    </lineage>
</organism>
<dbReference type="NCBIfam" id="TIGR01730">
    <property type="entry name" value="RND_mfp"/>
    <property type="match status" value="1"/>
</dbReference>
<dbReference type="AlphaFoldDB" id="A0A1I3IZW6"/>
<reference evidence="5 6" key="1">
    <citation type="submission" date="2016-10" db="EMBL/GenBank/DDBJ databases">
        <authorList>
            <person name="de Groot N.N."/>
        </authorList>
    </citation>
    <scope>NUCLEOTIDE SEQUENCE [LARGE SCALE GENOMIC DNA]</scope>
    <source>
        <strain evidence="5 6">CGMCC 1.11030</strain>
    </source>
</reference>
<dbReference type="STRING" id="1114924.SAMN05216258_107302"/>
<dbReference type="EMBL" id="FOQH01000007">
    <property type="protein sequence ID" value="SFI53554.1"/>
    <property type="molecule type" value="Genomic_DNA"/>
</dbReference>
<evidence type="ECO:0000256" key="2">
    <source>
        <dbReference type="SAM" id="MobiDB-lite"/>
    </source>
</evidence>
<dbReference type="GO" id="GO:0022857">
    <property type="term" value="F:transmembrane transporter activity"/>
    <property type="evidence" value="ECO:0007669"/>
    <property type="project" value="InterPro"/>
</dbReference>
<proteinExistence type="inferred from homology"/>
<accession>A0A1I3IZW6</accession>
<dbReference type="GO" id="GO:0005886">
    <property type="term" value="C:plasma membrane"/>
    <property type="evidence" value="ECO:0007669"/>
    <property type="project" value="TreeGrafter"/>
</dbReference>
<dbReference type="InterPro" id="IPR006143">
    <property type="entry name" value="RND_pump_MFP"/>
</dbReference>
<dbReference type="RefSeq" id="WP_092861407.1">
    <property type="nucleotide sequence ID" value="NZ_FOQH01000007.1"/>
</dbReference>
<dbReference type="Gene3D" id="2.40.30.170">
    <property type="match status" value="1"/>
</dbReference>
<dbReference type="InterPro" id="IPR058626">
    <property type="entry name" value="MdtA-like_b-barrel"/>
</dbReference>
<feature type="compositionally biased region" description="Low complexity" evidence="2">
    <location>
        <begin position="14"/>
        <end position="30"/>
    </location>
</feature>
<dbReference type="SUPFAM" id="SSF111369">
    <property type="entry name" value="HlyD-like secretion proteins"/>
    <property type="match status" value="1"/>
</dbReference>
<dbReference type="PANTHER" id="PTHR30158">
    <property type="entry name" value="ACRA/E-RELATED COMPONENT OF DRUG EFFLUX TRANSPORTER"/>
    <property type="match status" value="1"/>
</dbReference>
<dbReference type="Pfam" id="PF25917">
    <property type="entry name" value="BSH_RND"/>
    <property type="match status" value="1"/>
</dbReference>
<dbReference type="GO" id="GO:0046677">
    <property type="term" value="P:response to antibiotic"/>
    <property type="evidence" value="ECO:0007669"/>
    <property type="project" value="TreeGrafter"/>
</dbReference>
<feature type="region of interest" description="Disordered" evidence="2">
    <location>
        <begin position="1"/>
        <end position="34"/>
    </location>
</feature>
<dbReference type="Gene3D" id="1.10.287.470">
    <property type="entry name" value="Helix hairpin bin"/>
    <property type="match status" value="1"/>
</dbReference>
<name>A0A1I3IZW6_9RHOB</name>
<dbReference type="Pfam" id="PF25944">
    <property type="entry name" value="Beta-barrel_RND"/>
    <property type="match status" value="1"/>
</dbReference>
<dbReference type="Proteomes" id="UP000199377">
    <property type="component" value="Unassembled WGS sequence"/>
</dbReference>
<dbReference type="Gene3D" id="2.40.50.100">
    <property type="match status" value="1"/>
</dbReference>
<evidence type="ECO:0000259" key="3">
    <source>
        <dbReference type="Pfam" id="PF25917"/>
    </source>
</evidence>
<sequence>MTGPDLAPFDARRAAAARPQAKAPRPTGASRGRRRAAGRKALLAGFAGLLCLAAGGGLRADPLVLEGRVEASERAVLASRLDGVVVEILFEGGDAVAAGQPLIRLDPTDAEIALEIARARVDDARHRLEGASKRKARQETLHDRGITADSALGPARTEAARAEAALALAEAEERRAGLDLHRTVIRAPISGLISPPGVAVGAYLEAKAAPPLATIVAIDPARVAYRVSYAERLATLDAADANSVEELLSAVRLRLRLPGGRDYPAEAIPHAASAEVDAQTGAVTVWARFPNPDSLLRPGMAVTVLSRNAWEDAD</sequence>
<evidence type="ECO:0000256" key="1">
    <source>
        <dbReference type="ARBA" id="ARBA00009477"/>
    </source>
</evidence>
<dbReference type="OrthoDB" id="7811737at2"/>
<keyword evidence="6" id="KW-1185">Reference proteome</keyword>
<feature type="domain" description="Multidrug resistance protein MdtA-like beta-barrel" evidence="4">
    <location>
        <begin position="262"/>
        <end position="304"/>
    </location>
</feature>
<comment type="similarity">
    <text evidence="1">Belongs to the membrane fusion protein (MFP) (TC 8.A.1) family.</text>
</comment>
<gene>
    <name evidence="5" type="ORF">SAMN05216258_107302</name>
</gene>
<evidence type="ECO:0000259" key="4">
    <source>
        <dbReference type="Pfam" id="PF25944"/>
    </source>
</evidence>